<evidence type="ECO:0000313" key="2">
    <source>
        <dbReference type="EMBL" id="MBA2895108.1"/>
    </source>
</evidence>
<sequence>MDRSPKTLIIGLITFVVGLALWLWGLDEEIWLVNPHKAGLVVMALGGIEALYGVFKLTRRVPR</sequence>
<gene>
    <name evidence="2" type="ORF">HNR30_006480</name>
</gene>
<proteinExistence type="predicted"/>
<keyword evidence="3" id="KW-1185">Reference proteome</keyword>
<dbReference type="RefSeq" id="WP_181613802.1">
    <property type="nucleotide sequence ID" value="NZ_BAABAM010000004.1"/>
</dbReference>
<dbReference type="Pfam" id="PF18969">
    <property type="entry name" value="DUF5708"/>
    <property type="match status" value="1"/>
</dbReference>
<dbReference type="Proteomes" id="UP000530928">
    <property type="component" value="Unassembled WGS sequence"/>
</dbReference>
<comment type="caution">
    <text evidence="2">The sequence shown here is derived from an EMBL/GenBank/DDBJ whole genome shotgun (WGS) entry which is preliminary data.</text>
</comment>
<keyword evidence="1" id="KW-1133">Transmembrane helix</keyword>
<accession>A0A7W0CPT2</accession>
<dbReference type="InterPro" id="IPR043762">
    <property type="entry name" value="DUF5708"/>
</dbReference>
<keyword evidence="1" id="KW-0812">Transmembrane</keyword>
<name>A0A7W0CPT2_9ACTN</name>
<dbReference type="EMBL" id="JACDUR010000006">
    <property type="protein sequence ID" value="MBA2895108.1"/>
    <property type="molecule type" value="Genomic_DNA"/>
</dbReference>
<keyword evidence="1" id="KW-0472">Membrane</keyword>
<evidence type="ECO:0000256" key="1">
    <source>
        <dbReference type="SAM" id="Phobius"/>
    </source>
</evidence>
<organism evidence="2 3">
    <name type="scientific">Nonomuraea soli</name>
    <dbReference type="NCBI Taxonomy" id="1032476"/>
    <lineage>
        <taxon>Bacteria</taxon>
        <taxon>Bacillati</taxon>
        <taxon>Actinomycetota</taxon>
        <taxon>Actinomycetes</taxon>
        <taxon>Streptosporangiales</taxon>
        <taxon>Streptosporangiaceae</taxon>
        <taxon>Nonomuraea</taxon>
    </lineage>
</organism>
<reference evidence="2 3" key="1">
    <citation type="submission" date="2020-07" db="EMBL/GenBank/DDBJ databases">
        <title>Genomic Encyclopedia of Type Strains, Phase IV (KMG-IV): sequencing the most valuable type-strain genomes for metagenomic binning, comparative biology and taxonomic classification.</title>
        <authorList>
            <person name="Goeker M."/>
        </authorList>
    </citation>
    <scope>NUCLEOTIDE SEQUENCE [LARGE SCALE GENOMIC DNA]</scope>
    <source>
        <strain evidence="2 3">DSM 45533</strain>
    </source>
</reference>
<protein>
    <submittedName>
        <fullName evidence="2">Uncharacterized protein</fullName>
    </submittedName>
</protein>
<feature type="transmembrane region" description="Helical" evidence="1">
    <location>
        <begin position="38"/>
        <end position="55"/>
    </location>
</feature>
<feature type="transmembrane region" description="Helical" evidence="1">
    <location>
        <begin position="7"/>
        <end position="26"/>
    </location>
</feature>
<dbReference type="AlphaFoldDB" id="A0A7W0CPT2"/>
<evidence type="ECO:0000313" key="3">
    <source>
        <dbReference type="Proteomes" id="UP000530928"/>
    </source>
</evidence>